<organism evidence="1 2">
    <name type="scientific">Vibrio lentus</name>
    <dbReference type="NCBI Taxonomy" id="136468"/>
    <lineage>
        <taxon>Bacteria</taxon>
        <taxon>Pseudomonadati</taxon>
        <taxon>Pseudomonadota</taxon>
        <taxon>Gammaproteobacteria</taxon>
        <taxon>Vibrionales</taxon>
        <taxon>Vibrionaceae</taxon>
        <taxon>Vibrio</taxon>
    </lineage>
</organism>
<comment type="caution">
    <text evidence="1">The sequence shown here is derived from an EMBL/GenBank/DDBJ whole genome shotgun (WGS) entry which is preliminary data.</text>
</comment>
<dbReference type="RefSeq" id="WP_099165908.1">
    <property type="nucleotide sequence ID" value="NZ_MCYA01000001.1"/>
</dbReference>
<sequence length="251" mass="30222">MFNNLEKTILRYRTNEMMRFLFHIEDLRKFLVGSIEASNLFLDESDERFFNKKKKVMPQVWKRIIDDNILNASEVEDLKSIIDKRNTIAHEVHKFTRDLHSELKEYTKTHHFEPEYDYGALERLLKYKVRIESKWKGIFELSFRSLDFELADQFYKSENTYLRYKIDKLYEQRRKIVESANKELEEISFPNYEEYPKNNKNFRENGSLSIRGGDTCRGLLSKGLSCLAVSILMDIDVKRVEYQKRKLQKRT</sequence>
<proteinExistence type="predicted"/>
<gene>
    <name evidence="1" type="ORF">FCV91_07260</name>
</gene>
<evidence type="ECO:0000313" key="2">
    <source>
        <dbReference type="Proteomes" id="UP000305840"/>
    </source>
</evidence>
<name>A0A4U2B6L3_9VIBR</name>
<accession>A0A4U2B6L3</accession>
<dbReference type="AlphaFoldDB" id="A0A4U2B6L3"/>
<dbReference type="Proteomes" id="UP000305840">
    <property type="component" value="Unassembled WGS sequence"/>
</dbReference>
<reference evidence="1 2" key="1">
    <citation type="submission" date="2019-04" db="EMBL/GenBank/DDBJ databases">
        <title>A reverse ecology approach based on a biological definition of microbial populations.</title>
        <authorList>
            <person name="Arevalo P."/>
            <person name="Vaninsberghe D."/>
            <person name="Elsherbini J."/>
            <person name="Gore J."/>
            <person name="Polz M."/>
        </authorList>
    </citation>
    <scope>NUCLEOTIDE SEQUENCE [LARGE SCALE GENOMIC DNA]</scope>
    <source>
        <strain evidence="1 2">10N.222.48.A1</strain>
    </source>
</reference>
<evidence type="ECO:0000313" key="1">
    <source>
        <dbReference type="EMBL" id="TKG10723.1"/>
    </source>
</evidence>
<protein>
    <submittedName>
        <fullName evidence="1">Uncharacterized protein</fullName>
    </submittedName>
</protein>
<dbReference type="EMBL" id="SYVO01000019">
    <property type="protein sequence ID" value="TKG10723.1"/>
    <property type="molecule type" value="Genomic_DNA"/>
</dbReference>